<feature type="signal peptide" evidence="1">
    <location>
        <begin position="1"/>
        <end position="25"/>
    </location>
</feature>
<comment type="caution">
    <text evidence="2">The sequence shown here is derived from an EMBL/GenBank/DDBJ whole genome shotgun (WGS) entry which is preliminary data.</text>
</comment>
<dbReference type="EMBL" id="LRBP01000014">
    <property type="protein sequence ID" value="OII73695.1"/>
    <property type="molecule type" value="Genomic_DNA"/>
</dbReference>
<evidence type="ECO:0000256" key="1">
    <source>
        <dbReference type="SAM" id="SignalP"/>
    </source>
</evidence>
<dbReference type="GeneID" id="39980285"/>
<gene>
    <name evidence="2" type="ORF">cubi_03493</name>
</gene>
<protein>
    <submittedName>
        <fullName evidence="2">Uncharacterized protein</fullName>
    </submittedName>
</protein>
<organism evidence="2 3">
    <name type="scientific">Cryptosporidium ubiquitum</name>
    <dbReference type="NCBI Taxonomy" id="857276"/>
    <lineage>
        <taxon>Eukaryota</taxon>
        <taxon>Sar</taxon>
        <taxon>Alveolata</taxon>
        <taxon>Apicomplexa</taxon>
        <taxon>Conoidasida</taxon>
        <taxon>Coccidia</taxon>
        <taxon>Eucoccidiorida</taxon>
        <taxon>Eimeriorina</taxon>
        <taxon>Cryptosporidiidae</taxon>
        <taxon>Cryptosporidium</taxon>
    </lineage>
</organism>
<sequence length="297" mass="34051">MKNWKHKFFYLLITITFLFLSKVKGQHIFYFNENVTKLKSNETEPLTNIIIPYFSNMISNDTLNNTQGNIIKAIVGFDNFIFDIARNITSGMRFAQFLFLNKTKTFILPFIMFPDQKSFKNSILNSTELDSSNLGNLLPINVNLTNPEIGNFTNSTLENVFIKPELSIPYLRGSNKIIRYNDTTNEIAKNFTDLYTRNESGKIVNSTMVRLNKFLVQSNNDTVNFKNKTATNRFLQFTLSFGLGELGNEYTDPSLINGDGIPDVGNSPFFIPGYNPWETTFNDYDSIYDNGFGLDYE</sequence>
<evidence type="ECO:0000313" key="3">
    <source>
        <dbReference type="Proteomes" id="UP000186176"/>
    </source>
</evidence>
<evidence type="ECO:0000313" key="2">
    <source>
        <dbReference type="EMBL" id="OII73695.1"/>
    </source>
</evidence>
<proteinExistence type="predicted"/>
<feature type="chain" id="PRO_5012949878" evidence="1">
    <location>
        <begin position="26"/>
        <end position="297"/>
    </location>
</feature>
<dbReference type="VEuPathDB" id="CryptoDB:cubi_03493"/>
<name>A0A1J4MI50_9CRYT</name>
<reference evidence="2 3" key="1">
    <citation type="submission" date="2016-10" db="EMBL/GenBank/DDBJ databases">
        <title>Reductive evolution of mitochondrial metabolism and differential evolution of invasion-related proteins in Cryptosporidium.</title>
        <authorList>
            <person name="Liu S."/>
            <person name="Roellig D.M."/>
            <person name="Guo Y."/>
            <person name="Li N."/>
            <person name="Frace M.A."/>
            <person name="Tang K."/>
            <person name="Zhang L."/>
            <person name="Feng Y."/>
            <person name="Xiao L."/>
        </authorList>
    </citation>
    <scope>NUCLEOTIDE SEQUENCE [LARGE SCALE GENOMIC DNA]</scope>
    <source>
        <strain evidence="2">39726</strain>
    </source>
</reference>
<dbReference type="OrthoDB" id="340356at2759"/>
<dbReference type="Proteomes" id="UP000186176">
    <property type="component" value="Unassembled WGS sequence"/>
</dbReference>
<dbReference type="RefSeq" id="XP_028874950.1">
    <property type="nucleotide sequence ID" value="XM_029020506.1"/>
</dbReference>
<dbReference type="AlphaFoldDB" id="A0A1J4MI50"/>
<keyword evidence="1" id="KW-0732">Signal</keyword>
<keyword evidence="3" id="KW-1185">Reference proteome</keyword>
<accession>A0A1J4MI50</accession>